<dbReference type="InterPro" id="IPR005524">
    <property type="entry name" value="DUF318"/>
</dbReference>
<dbReference type="EMBL" id="FRAI01000024">
    <property type="protein sequence ID" value="SHK24051.1"/>
    <property type="molecule type" value="Genomic_DNA"/>
</dbReference>
<evidence type="ECO:0000256" key="2">
    <source>
        <dbReference type="ARBA" id="ARBA00006386"/>
    </source>
</evidence>
<dbReference type="Proteomes" id="UP000243547">
    <property type="component" value="Unassembled WGS sequence"/>
</dbReference>
<gene>
    <name evidence="8" type="ORF">SAMN02745227_01868</name>
</gene>
<organism evidence="8 9">
    <name type="scientific">Anaerobranca californiensis DSM 14826</name>
    <dbReference type="NCBI Taxonomy" id="1120989"/>
    <lineage>
        <taxon>Bacteria</taxon>
        <taxon>Bacillati</taxon>
        <taxon>Bacillota</taxon>
        <taxon>Clostridia</taxon>
        <taxon>Eubacteriales</taxon>
        <taxon>Proteinivoracaceae</taxon>
        <taxon>Anaerobranca</taxon>
    </lineage>
</organism>
<evidence type="ECO:0000313" key="9">
    <source>
        <dbReference type="Proteomes" id="UP000243547"/>
    </source>
</evidence>
<keyword evidence="3" id="KW-1003">Cell membrane</keyword>
<keyword evidence="9" id="KW-1185">Reference proteome</keyword>
<feature type="transmembrane region" description="Helical" evidence="7">
    <location>
        <begin position="74"/>
        <end position="97"/>
    </location>
</feature>
<evidence type="ECO:0000256" key="1">
    <source>
        <dbReference type="ARBA" id="ARBA00004651"/>
    </source>
</evidence>
<keyword evidence="5 7" id="KW-1133">Transmembrane helix</keyword>
<dbReference type="GO" id="GO:0005886">
    <property type="term" value="C:plasma membrane"/>
    <property type="evidence" value="ECO:0007669"/>
    <property type="project" value="UniProtKB-SubCell"/>
</dbReference>
<reference evidence="9" key="1">
    <citation type="submission" date="2016-11" db="EMBL/GenBank/DDBJ databases">
        <authorList>
            <person name="Varghese N."/>
            <person name="Submissions S."/>
        </authorList>
    </citation>
    <scope>NUCLEOTIDE SEQUENCE [LARGE SCALE GENOMIC DNA]</scope>
    <source>
        <strain evidence="9">DSM 14826</strain>
    </source>
</reference>
<keyword evidence="4 7" id="KW-0812">Transmembrane</keyword>
<comment type="similarity">
    <text evidence="2">Belongs to the UPF0718 family.</text>
</comment>
<evidence type="ECO:0000256" key="5">
    <source>
        <dbReference type="ARBA" id="ARBA00022989"/>
    </source>
</evidence>
<comment type="subcellular location">
    <subcellularLocation>
        <location evidence="1">Cell membrane</location>
        <topology evidence="1">Multi-pass membrane protein</topology>
    </subcellularLocation>
</comment>
<evidence type="ECO:0000256" key="7">
    <source>
        <dbReference type="SAM" id="Phobius"/>
    </source>
</evidence>
<dbReference type="Pfam" id="PF03773">
    <property type="entry name" value="ArsP_1"/>
    <property type="match status" value="1"/>
</dbReference>
<feature type="transmembrane region" description="Helical" evidence="7">
    <location>
        <begin position="45"/>
        <end position="62"/>
    </location>
</feature>
<dbReference type="AlphaFoldDB" id="A0A1M6QUW9"/>
<keyword evidence="6 7" id="KW-0472">Membrane</keyword>
<evidence type="ECO:0000256" key="6">
    <source>
        <dbReference type="ARBA" id="ARBA00023136"/>
    </source>
</evidence>
<protein>
    <submittedName>
        <fullName evidence="8">Predicted permease</fullName>
    </submittedName>
</protein>
<dbReference type="OrthoDB" id="9798408at2"/>
<evidence type="ECO:0000256" key="4">
    <source>
        <dbReference type="ARBA" id="ARBA00022692"/>
    </source>
</evidence>
<proteinExistence type="inferred from homology"/>
<feature type="transmembrane region" description="Helical" evidence="7">
    <location>
        <begin position="134"/>
        <end position="158"/>
    </location>
</feature>
<evidence type="ECO:0000313" key="8">
    <source>
        <dbReference type="EMBL" id="SHK24051.1"/>
    </source>
</evidence>
<evidence type="ECO:0000256" key="3">
    <source>
        <dbReference type="ARBA" id="ARBA00022475"/>
    </source>
</evidence>
<sequence length="178" mass="19674">MMKKGNRYTIIYFSLLLLFALAIYNITFAKQAVSLSLNSFKQLVLVLPPIFIILGLLDVWVPKETMVKFMGKEAGLLGIALAFFLGSAAAGPLYGAFPVAAVLIKKGVPFRNIAIFIGAWSTTKIPMLMFEFSALGMTFTLTRLLVNIPVILVIAFILEKSITPEEEKEIQLKIENKA</sequence>
<dbReference type="STRING" id="1120989.SAMN02745227_01868"/>
<accession>A0A1M6QUW9</accession>
<name>A0A1M6QUW9_9FIRM</name>